<name>A0A0P7ZR42_9CYAN</name>
<comment type="caution">
    <text evidence="2">The sequence shown here is derived from an EMBL/GenBank/DDBJ whole genome shotgun (WGS) entry which is preliminary data.</text>
</comment>
<organism evidence="2 3">
    <name type="scientific">Phormidesmis priestleyi Ana</name>
    <dbReference type="NCBI Taxonomy" id="1666911"/>
    <lineage>
        <taxon>Bacteria</taxon>
        <taxon>Bacillati</taxon>
        <taxon>Cyanobacteriota</taxon>
        <taxon>Cyanophyceae</taxon>
        <taxon>Leptolyngbyales</taxon>
        <taxon>Leptolyngbyaceae</taxon>
        <taxon>Phormidesmis</taxon>
    </lineage>
</organism>
<reference evidence="2 3" key="1">
    <citation type="submission" date="2015-09" db="EMBL/GenBank/DDBJ databases">
        <title>Identification and resolution of microdiversity through metagenomic sequencing of parallel consortia.</title>
        <authorList>
            <person name="Nelson W.C."/>
            <person name="Romine M.F."/>
            <person name="Lindemann S.R."/>
        </authorList>
    </citation>
    <scope>NUCLEOTIDE SEQUENCE [LARGE SCALE GENOMIC DNA]</scope>
    <source>
        <strain evidence="2">Ana</strain>
    </source>
</reference>
<feature type="compositionally biased region" description="Polar residues" evidence="1">
    <location>
        <begin position="124"/>
        <end position="134"/>
    </location>
</feature>
<dbReference type="Proteomes" id="UP000050465">
    <property type="component" value="Unassembled WGS sequence"/>
</dbReference>
<evidence type="ECO:0000256" key="1">
    <source>
        <dbReference type="SAM" id="MobiDB-lite"/>
    </source>
</evidence>
<feature type="region of interest" description="Disordered" evidence="1">
    <location>
        <begin position="40"/>
        <end position="90"/>
    </location>
</feature>
<feature type="compositionally biased region" description="Pro residues" evidence="1">
    <location>
        <begin position="148"/>
        <end position="157"/>
    </location>
</feature>
<feature type="region of interest" description="Disordered" evidence="1">
    <location>
        <begin position="124"/>
        <end position="157"/>
    </location>
</feature>
<proteinExistence type="predicted"/>
<feature type="compositionally biased region" description="Polar residues" evidence="1">
    <location>
        <begin position="53"/>
        <end position="85"/>
    </location>
</feature>
<dbReference type="AlphaFoldDB" id="A0A0P7ZR42"/>
<protein>
    <submittedName>
        <fullName evidence="2">ATP synthase B/B' CF(0)</fullName>
    </submittedName>
</protein>
<accession>A0A0P7ZR42</accession>
<evidence type="ECO:0000313" key="2">
    <source>
        <dbReference type="EMBL" id="KPQ37628.1"/>
    </source>
</evidence>
<evidence type="ECO:0000313" key="3">
    <source>
        <dbReference type="Proteomes" id="UP000050465"/>
    </source>
</evidence>
<sequence length="157" mass="16565">MGGKYMLGGTILGIFLLAFLGIRSASNWLTQSNATTQESLVSSSENRIESDRAQNNQATQLNDSGDSANSAVSQADNSSAANSTVAPLEEAGTYIQRQKRVEEDGVIANTQVDIVPTANNEVATQNNTQLNPQPSADRPDTTTSQPSSPTPAVPALW</sequence>
<gene>
    <name evidence="2" type="ORF">HLUCCA11_00845</name>
</gene>
<dbReference type="EMBL" id="LJZR01000001">
    <property type="protein sequence ID" value="KPQ37628.1"/>
    <property type="molecule type" value="Genomic_DNA"/>
</dbReference>